<accession>A0ABS8TH57</accession>
<comment type="caution">
    <text evidence="1">The sequence shown here is derived from an EMBL/GenBank/DDBJ whole genome shotgun (WGS) entry which is preliminary data.</text>
</comment>
<name>A0ABS8TH57_DATST</name>
<keyword evidence="2" id="KW-1185">Reference proteome</keyword>
<evidence type="ECO:0000313" key="1">
    <source>
        <dbReference type="EMBL" id="MCD7470842.1"/>
    </source>
</evidence>
<sequence length="115" mass="12987">MATAEVCKEAESKLNQSYGEMCWHFQVKGLSKQGWQNGAQWHGMGTKWYRQCGIESRILACGKCQCRIKKYKQHVDRYVRLGIVSSGYSVALVQRQGIWGQDICEIAHGCASTVI</sequence>
<gene>
    <name evidence="1" type="ORF">HAX54_011005</name>
</gene>
<dbReference type="Proteomes" id="UP000823775">
    <property type="component" value="Unassembled WGS sequence"/>
</dbReference>
<evidence type="ECO:0000313" key="2">
    <source>
        <dbReference type="Proteomes" id="UP000823775"/>
    </source>
</evidence>
<proteinExistence type="predicted"/>
<reference evidence="1 2" key="1">
    <citation type="journal article" date="2021" name="BMC Genomics">
        <title>Datura genome reveals duplications of psychoactive alkaloid biosynthetic genes and high mutation rate following tissue culture.</title>
        <authorList>
            <person name="Rajewski A."/>
            <person name="Carter-House D."/>
            <person name="Stajich J."/>
            <person name="Litt A."/>
        </authorList>
    </citation>
    <scope>NUCLEOTIDE SEQUENCE [LARGE SCALE GENOMIC DNA]</scope>
    <source>
        <strain evidence="1">AR-01</strain>
    </source>
</reference>
<protein>
    <submittedName>
        <fullName evidence="1">Uncharacterized protein</fullName>
    </submittedName>
</protein>
<dbReference type="EMBL" id="JACEIK010001616">
    <property type="protein sequence ID" value="MCD7470842.1"/>
    <property type="molecule type" value="Genomic_DNA"/>
</dbReference>
<organism evidence="1 2">
    <name type="scientific">Datura stramonium</name>
    <name type="common">Jimsonweed</name>
    <name type="synonym">Common thornapple</name>
    <dbReference type="NCBI Taxonomy" id="4076"/>
    <lineage>
        <taxon>Eukaryota</taxon>
        <taxon>Viridiplantae</taxon>
        <taxon>Streptophyta</taxon>
        <taxon>Embryophyta</taxon>
        <taxon>Tracheophyta</taxon>
        <taxon>Spermatophyta</taxon>
        <taxon>Magnoliopsida</taxon>
        <taxon>eudicotyledons</taxon>
        <taxon>Gunneridae</taxon>
        <taxon>Pentapetalae</taxon>
        <taxon>asterids</taxon>
        <taxon>lamiids</taxon>
        <taxon>Solanales</taxon>
        <taxon>Solanaceae</taxon>
        <taxon>Solanoideae</taxon>
        <taxon>Datureae</taxon>
        <taxon>Datura</taxon>
    </lineage>
</organism>